<dbReference type="KEGG" id="mdx:BTO20_14870"/>
<dbReference type="EMBL" id="CP020809">
    <property type="protein sequence ID" value="ART69701.1"/>
    <property type="molecule type" value="Genomic_DNA"/>
</dbReference>
<evidence type="ECO:0000313" key="1">
    <source>
        <dbReference type="EMBL" id="ART69701.1"/>
    </source>
</evidence>
<gene>
    <name evidence="1" type="ORF">BTO20_14870</name>
</gene>
<accession>A0A1Y0C3D9</accession>
<protein>
    <submittedName>
        <fullName evidence="1">Uncharacterized protein</fullName>
    </submittedName>
</protein>
<dbReference type="AlphaFoldDB" id="A0A1Y0C3D9"/>
<evidence type="ECO:0000313" key="2">
    <source>
        <dbReference type="Proteomes" id="UP000195331"/>
    </source>
</evidence>
<name>A0A1Y0C3D9_9MYCO</name>
<organism evidence="1 2">
    <name type="scientific">Mycobacterium dioxanotrophicus</name>
    <dbReference type="NCBI Taxonomy" id="482462"/>
    <lineage>
        <taxon>Bacteria</taxon>
        <taxon>Bacillati</taxon>
        <taxon>Actinomycetota</taxon>
        <taxon>Actinomycetes</taxon>
        <taxon>Mycobacteriales</taxon>
        <taxon>Mycobacteriaceae</taxon>
        <taxon>Mycobacterium</taxon>
    </lineage>
</organism>
<keyword evidence="2" id="KW-1185">Reference proteome</keyword>
<sequence>MIQRDDGCMPEVRHGTLEWPNGSPNIYAIQAAAEEQAWASVADDEWVADVQLGTGRPQKGNESVAVWPFSYQVAKRSGGESIAARPR</sequence>
<dbReference type="Proteomes" id="UP000195331">
    <property type="component" value="Chromosome"/>
</dbReference>
<reference evidence="1 2" key="1">
    <citation type="submission" date="2017-04" db="EMBL/GenBank/DDBJ databases">
        <title>Whole Genome Sequence of 1,4-Dioxane Degrading Bacterium Mycobacterium dioxanotrophicus PH-06.</title>
        <authorList>
            <person name="He Y."/>
        </authorList>
    </citation>
    <scope>NUCLEOTIDE SEQUENCE [LARGE SCALE GENOMIC DNA]</scope>
    <source>
        <strain evidence="1 2">PH-06</strain>
    </source>
</reference>
<proteinExistence type="predicted"/>